<keyword evidence="2" id="KW-1185">Reference proteome</keyword>
<protein>
    <submittedName>
        <fullName evidence="1">Uncharacterized protein</fullName>
    </submittedName>
</protein>
<dbReference type="AlphaFoldDB" id="A0AAV6UF62"/>
<name>A0AAV6UF62_9ARAC</name>
<evidence type="ECO:0000313" key="2">
    <source>
        <dbReference type="Proteomes" id="UP000827092"/>
    </source>
</evidence>
<dbReference type="Proteomes" id="UP000827092">
    <property type="component" value="Unassembled WGS sequence"/>
</dbReference>
<evidence type="ECO:0000313" key="1">
    <source>
        <dbReference type="EMBL" id="KAG8182824.1"/>
    </source>
</evidence>
<gene>
    <name evidence="1" type="ORF">JTE90_000431</name>
</gene>
<organism evidence="1 2">
    <name type="scientific">Oedothorax gibbosus</name>
    <dbReference type="NCBI Taxonomy" id="931172"/>
    <lineage>
        <taxon>Eukaryota</taxon>
        <taxon>Metazoa</taxon>
        <taxon>Ecdysozoa</taxon>
        <taxon>Arthropoda</taxon>
        <taxon>Chelicerata</taxon>
        <taxon>Arachnida</taxon>
        <taxon>Araneae</taxon>
        <taxon>Araneomorphae</taxon>
        <taxon>Entelegynae</taxon>
        <taxon>Araneoidea</taxon>
        <taxon>Linyphiidae</taxon>
        <taxon>Erigoninae</taxon>
        <taxon>Oedothorax</taxon>
    </lineage>
</organism>
<reference evidence="1 2" key="1">
    <citation type="journal article" date="2022" name="Nat. Ecol. Evol.">
        <title>A masculinizing supergene underlies an exaggerated male reproductive morph in a spider.</title>
        <authorList>
            <person name="Hendrickx F."/>
            <person name="De Corte Z."/>
            <person name="Sonet G."/>
            <person name="Van Belleghem S.M."/>
            <person name="Kostlbacher S."/>
            <person name="Vangestel C."/>
        </authorList>
    </citation>
    <scope>NUCLEOTIDE SEQUENCE [LARGE SCALE GENOMIC DNA]</scope>
    <source>
        <strain evidence="1">W744_W776</strain>
    </source>
</reference>
<accession>A0AAV6UF62</accession>
<comment type="caution">
    <text evidence="1">The sequence shown here is derived from an EMBL/GenBank/DDBJ whole genome shotgun (WGS) entry which is preliminary data.</text>
</comment>
<sequence length="244" mass="27792">MMLSNLEYFHAEVMDHVIIPFAETAFKSTDELIASSTDQIKLVFVRFLKNAIESTRRLIRWLDGTCKESSPFHSEDKKLRAEFSYFLDLSLHPQIKDLSLKIISKFFIIVANTGSSGDIPSPNADASVARFVYFRGRNLRASFWVCSQQVLKKEIRHLLFGHTCAGLQTQPIFSLRNIENEEQQTLAKSASLEKFCIGLTCQKFSSNFAVFITPWVFCFSKLFVFNHRSQATSVSLAKTVRNLG</sequence>
<proteinExistence type="predicted"/>
<dbReference type="EMBL" id="JAFNEN010000445">
    <property type="protein sequence ID" value="KAG8182824.1"/>
    <property type="molecule type" value="Genomic_DNA"/>
</dbReference>